<accession>A0A9W5ING9</accession>
<evidence type="ECO:0000313" key="2">
    <source>
        <dbReference type="Proteomes" id="UP000004621"/>
    </source>
</evidence>
<sequence>MFPDKVNLEKSDTKTVPLEHRLSLGYHKGTTREIGCKGEEQSHSLGSFRQDDLHSQRIYHLFIKHMVHKPHLQCILVT</sequence>
<evidence type="ECO:0000313" key="1">
    <source>
        <dbReference type="EMBL" id="EFC50897.1"/>
    </source>
</evidence>
<name>A0A9W5ING9_NEISU</name>
<gene>
    <name evidence="1" type="ORF">NEISUBOT_05680</name>
</gene>
<comment type="caution">
    <text evidence="1">The sequence shown here is derived from an EMBL/GenBank/DDBJ whole genome shotgun (WGS) entry which is preliminary data.</text>
</comment>
<dbReference type="EMBL" id="ACEO02000062">
    <property type="protein sequence ID" value="EFC50897.1"/>
    <property type="molecule type" value="Genomic_DNA"/>
</dbReference>
<dbReference type="Proteomes" id="UP000004621">
    <property type="component" value="Unassembled WGS sequence"/>
</dbReference>
<protein>
    <submittedName>
        <fullName evidence="1">Uncharacterized protein</fullName>
    </submittedName>
</protein>
<dbReference type="AlphaFoldDB" id="A0A9W5ING9"/>
<reference evidence="1 2" key="1">
    <citation type="submission" date="2010-01" db="EMBL/GenBank/DDBJ databases">
        <authorList>
            <person name="Weinstock G."/>
            <person name="Sodergren E."/>
            <person name="Clifton S."/>
            <person name="Fulton L."/>
            <person name="Fulton B."/>
            <person name="Courtney L."/>
            <person name="Fronick C."/>
            <person name="Harrison M."/>
            <person name="Strong C."/>
            <person name="Farmer C."/>
            <person name="Delahaunty K."/>
            <person name="Markovic C."/>
            <person name="Hall O."/>
            <person name="Minx P."/>
            <person name="Tomlinson C."/>
            <person name="Mitreva M."/>
            <person name="Nelson J."/>
            <person name="Hou S."/>
            <person name="Wollam A."/>
            <person name="Pepin K.H."/>
            <person name="Johnson M."/>
            <person name="Bhonagiri V."/>
            <person name="Nash W.E."/>
            <person name="Warren W."/>
            <person name="Chinwalla A."/>
            <person name="Mardis E.R."/>
            <person name="Wilson R.K."/>
        </authorList>
    </citation>
    <scope>NUCLEOTIDE SEQUENCE [LARGE SCALE GENOMIC DNA]</scope>
    <source>
        <strain evidence="1 2">NJ9703</strain>
    </source>
</reference>
<organism evidence="1 2">
    <name type="scientific">Neisseria subflava NJ9703</name>
    <dbReference type="NCBI Taxonomy" id="546268"/>
    <lineage>
        <taxon>Bacteria</taxon>
        <taxon>Pseudomonadati</taxon>
        <taxon>Pseudomonadota</taxon>
        <taxon>Betaproteobacteria</taxon>
        <taxon>Neisseriales</taxon>
        <taxon>Neisseriaceae</taxon>
        <taxon>Neisseria</taxon>
    </lineage>
</organism>
<proteinExistence type="predicted"/>